<keyword evidence="1" id="KW-0813">Transport</keyword>
<keyword evidence="1" id="KW-0406">Ion transport</keyword>
<dbReference type="PANTHER" id="PTHR45651">
    <property type="entry name" value="CYCLIC NUCLEOTIDE-GATED ION CHANNEL 15-RELATED-RELATED"/>
    <property type="match status" value="1"/>
</dbReference>
<dbReference type="InParanoid" id="A0A7J7C4G6"/>
<evidence type="ECO:0000313" key="5">
    <source>
        <dbReference type="Proteomes" id="UP000593562"/>
    </source>
</evidence>
<dbReference type="SUPFAM" id="SSF51206">
    <property type="entry name" value="cAMP-binding domain-like"/>
    <property type="match status" value="1"/>
</dbReference>
<organism evidence="4 5">
    <name type="scientific">Tripterygium wilfordii</name>
    <name type="common">Thunder God vine</name>
    <dbReference type="NCBI Taxonomy" id="458696"/>
    <lineage>
        <taxon>Eukaryota</taxon>
        <taxon>Viridiplantae</taxon>
        <taxon>Streptophyta</taxon>
        <taxon>Embryophyta</taxon>
        <taxon>Tracheophyta</taxon>
        <taxon>Spermatophyta</taxon>
        <taxon>Magnoliopsida</taxon>
        <taxon>eudicotyledons</taxon>
        <taxon>Gunneridae</taxon>
        <taxon>Pentapetalae</taxon>
        <taxon>rosids</taxon>
        <taxon>fabids</taxon>
        <taxon>Celastrales</taxon>
        <taxon>Celastraceae</taxon>
        <taxon>Tripterygium</taxon>
    </lineage>
</organism>
<reference evidence="4 5" key="1">
    <citation type="journal article" date="2020" name="Nat. Commun.">
        <title>Genome of Tripterygium wilfordii and identification of cytochrome P450 involved in triptolide biosynthesis.</title>
        <authorList>
            <person name="Tu L."/>
            <person name="Su P."/>
            <person name="Zhang Z."/>
            <person name="Gao L."/>
            <person name="Wang J."/>
            <person name="Hu T."/>
            <person name="Zhou J."/>
            <person name="Zhang Y."/>
            <person name="Zhao Y."/>
            <person name="Liu Y."/>
            <person name="Song Y."/>
            <person name="Tong Y."/>
            <person name="Lu Y."/>
            <person name="Yang J."/>
            <person name="Xu C."/>
            <person name="Jia M."/>
            <person name="Peters R.J."/>
            <person name="Huang L."/>
            <person name="Gao W."/>
        </authorList>
    </citation>
    <scope>NUCLEOTIDE SEQUENCE [LARGE SCALE GENOMIC DNA]</scope>
    <source>
        <strain evidence="5">cv. XIE 37</strain>
        <tissue evidence="4">Leaf</tissue>
    </source>
</reference>
<evidence type="ECO:0000256" key="1">
    <source>
        <dbReference type="ARBA" id="ARBA00023286"/>
    </source>
</evidence>
<proteinExistence type="predicted"/>
<keyword evidence="1" id="KW-1071">Ligand-gated ion channel</keyword>
<dbReference type="GO" id="GO:0034220">
    <property type="term" value="P:monoatomic ion transmembrane transport"/>
    <property type="evidence" value="ECO:0007669"/>
    <property type="project" value="UniProtKB-KW"/>
</dbReference>
<dbReference type="Gene3D" id="2.60.120.10">
    <property type="entry name" value="Jelly Rolls"/>
    <property type="match status" value="1"/>
</dbReference>
<dbReference type="EMBL" id="JAAARO010000021">
    <property type="protein sequence ID" value="KAF5729049.1"/>
    <property type="molecule type" value="Genomic_DNA"/>
</dbReference>
<evidence type="ECO:0000259" key="3">
    <source>
        <dbReference type="PROSITE" id="PS50042"/>
    </source>
</evidence>
<accession>A0A7J7C4G6</accession>
<dbReference type="CDD" id="cd00038">
    <property type="entry name" value="CAP_ED"/>
    <property type="match status" value="1"/>
</dbReference>
<feature type="domain" description="Cyclic nucleotide-binding" evidence="3">
    <location>
        <begin position="4"/>
        <end position="79"/>
    </location>
</feature>
<evidence type="ECO:0000313" key="4">
    <source>
        <dbReference type="EMBL" id="KAF5729049.1"/>
    </source>
</evidence>
<dbReference type="InterPro" id="IPR014710">
    <property type="entry name" value="RmlC-like_jellyroll"/>
</dbReference>
<evidence type="ECO:0000256" key="2">
    <source>
        <dbReference type="ARBA" id="ARBA00023303"/>
    </source>
</evidence>
<protein>
    <submittedName>
        <fullName evidence="4">Putative cyclic nucleotide-gated ion channel 15-like</fullName>
    </submittedName>
</protein>
<name>A0A7J7C4G6_TRIWF</name>
<dbReference type="PANTHER" id="PTHR45651:SF12">
    <property type="entry name" value="CYCLIC NUCLEOTIDE-GATED ION CHANNEL 15-RELATED"/>
    <property type="match status" value="1"/>
</dbReference>
<sequence length="95" mass="10650">MVPLFDQMDERMLLDAMCERFKPALCTKGTFVVREGDPINEMLLIIHGHLDSYIANSGRTGFFNSCRIAPGGLCGEELLTWALGLCGLRIYLLRI</sequence>
<gene>
    <name evidence="4" type="ORF">HS088_TW21G01206</name>
</gene>
<dbReference type="PROSITE" id="PS50042">
    <property type="entry name" value="CNMP_BINDING_3"/>
    <property type="match status" value="1"/>
</dbReference>
<keyword evidence="5" id="KW-1185">Reference proteome</keyword>
<dbReference type="InterPro" id="IPR000595">
    <property type="entry name" value="cNMP-bd_dom"/>
</dbReference>
<comment type="caution">
    <text evidence="4">The sequence shown here is derived from an EMBL/GenBank/DDBJ whole genome shotgun (WGS) entry which is preliminary data.</text>
</comment>
<dbReference type="AlphaFoldDB" id="A0A7J7C4G6"/>
<dbReference type="InterPro" id="IPR018490">
    <property type="entry name" value="cNMP-bd_dom_sf"/>
</dbReference>
<dbReference type="GO" id="GO:0016020">
    <property type="term" value="C:membrane"/>
    <property type="evidence" value="ECO:0007669"/>
    <property type="project" value="UniProtKB-SubCell"/>
</dbReference>
<dbReference type="Proteomes" id="UP000593562">
    <property type="component" value="Unassembled WGS sequence"/>
</dbReference>
<keyword evidence="2" id="KW-0407">Ion channel</keyword>